<keyword evidence="4" id="KW-1185">Reference proteome</keyword>
<evidence type="ECO:0000256" key="1">
    <source>
        <dbReference type="SAM" id="MobiDB-lite"/>
    </source>
</evidence>
<dbReference type="InterPro" id="IPR000488">
    <property type="entry name" value="Death_dom"/>
</dbReference>
<dbReference type="Pfam" id="PF00531">
    <property type="entry name" value="Death"/>
    <property type="match status" value="1"/>
</dbReference>
<proteinExistence type="predicted"/>
<reference evidence="3 4" key="1">
    <citation type="submission" date="2024-08" db="EMBL/GenBank/DDBJ databases">
        <authorList>
            <person name="Cucini C."/>
            <person name="Frati F."/>
        </authorList>
    </citation>
    <scope>NUCLEOTIDE SEQUENCE [LARGE SCALE GENOMIC DNA]</scope>
</reference>
<dbReference type="PROSITE" id="PS50017">
    <property type="entry name" value="DEATH_DOMAIN"/>
    <property type="match status" value="1"/>
</dbReference>
<dbReference type="Gene3D" id="1.10.533.10">
    <property type="entry name" value="Death Domain, Fas"/>
    <property type="match status" value="1"/>
</dbReference>
<organism evidence="3 4">
    <name type="scientific">Orchesella dallaii</name>
    <dbReference type="NCBI Taxonomy" id="48710"/>
    <lineage>
        <taxon>Eukaryota</taxon>
        <taxon>Metazoa</taxon>
        <taxon>Ecdysozoa</taxon>
        <taxon>Arthropoda</taxon>
        <taxon>Hexapoda</taxon>
        <taxon>Collembola</taxon>
        <taxon>Entomobryomorpha</taxon>
        <taxon>Entomobryoidea</taxon>
        <taxon>Orchesellidae</taxon>
        <taxon>Orchesellinae</taxon>
        <taxon>Orchesella</taxon>
    </lineage>
</organism>
<dbReference type="InterPro" id="IPR011029">
    <property type="entry name" value="DEATH-like_dom_sf"/>
</dbReference>
<protein>
    <recommendedName>
        <fullName evidence="2">Death domain-containing protein</fullName>
    </recommendedName>
</protein>
<evidence type="ECO:0000313" key="4">
    <source>
        <dbReference type="Proteomes" id="UP001642540"/>
    </source>
</evidence>
<evidence type="ECO:0000259" key="2">
    <source>
        <dbReference type="PROSITE" id="PS50017"/>
    </source>
</evidence>
<dbReference type="CDD" id="cd01670">
    <property type="entry name" value="Death"/>
    <property type="match status" value="1"/>
</dbReference>
<comment type="caution">
    <text evidence="3">The sequence shown here is derived from an EMBL/GenBank/DDBJ whole genome shotgun (WGS) entry which is preliminary data.</text>
</comment>
<feature type="domain" description="Death" evidence="2">
    <location>
        <begin position="142"/>
        <end position="180"/>
    </location>
</feature>
<gene>
    <name evidence="3" type="ORF">ODALV1_LOCUS20459</name>
</gene>
<feature type="region of interest" description="Disordered" evidence="1">
    <location>
        <begin position="29"/>
        <end position="76"/>
    </location>
</feature>
<feature type="compositionally biased region" description="Basic and acidic residues" evidence="1">
    <location>
        <begin position="29"/>
        <end position="47"/>
    </location>
</feature>
<accession>A0ABP1R9U4</accession>
<sequence length="181" mass="20546">MDNMPNYRKQIVTELSDIPNVKIREFTRIDNEERMEQERNESDRNENPELVTGENATPNPLGVPPTNNPVTPSTNPDWKNLVVGSEQCKVDEVEKCLRNSASASVLWERLADVGRTLGFPRSNKSWGLLTMGLKSDSAVLVEILEYWHAKETVNATLGKLDEVLRRYNLNDCAETLARTFQ</sequence>
<dbReference type="Proteomes" id="UP001642540">
    <property type="component" value="Unassembled WGS sequence"/>
</dbReference>
<name>A0ABP1R9U4_9HEXA</name>
<evidence type="ECO:0000313" key="3">
    <source>
        <dbReference type="EMBL" id="CAL8124095.1"/>
    </source>
</evidence>
<dbReference type="EMBL" id="CAXLJM020000068">
    <property type="protein sequence ID" value="CAL8124095.1"/>
    <property type="molecule type" value="Genomic_DNA"/>
</dbReference>
<dbReference type="SUPFAM" id="SSF47986">
    <property type="entry name" value="DEATH domain"/>
    <property type="match status" value="1"/>
</dbReference>